<name>A0ABY4SHC6_AQUTE</name>
<dbReference type="Gene3D" id="3.40.50.150">
    <property type="entry name" value="Vaccinia Virus protein VP39"/>
    <property type="match status" value="1"/>
</dbReference>
<gene>
    <name evidence="1" type="ORF">MW290_21750</name>
</gene>
<proteinExistence type="predicted"/>
<dbReference type="Pfam" id="PF13489">
    <property type="entry name" value="Methyltransf_23"/>
    <property type="match status" value="1"/>
</dbReference>
<dbReference type="InterPro" id="IPR029063">
    <property type="entry name" value="SAM-dependent_MTases_sf"/>
</dbReference>
<dbReference type="RefSeq" id="WP_250199759.1">
    <property type="nucleotide sequence ID" value="NZ_CP097636.1"/>
</dbReference>
<organism evidence="1 2">
    <name type="scientific">Aquincola tertiaricarbonis</name>
    <dbReference type="NCBI Taxonomy" id="391953"/>
    <lineage>
        <taxon>Bacteria</taxon>
        <taxon>Pseudomonadati</taxon>
        <taxon>Pseudomonadota</taxon>
        <taxon>Betaproteobacteria</taxon>
        <taxon>Burkholderiales</taxon>
        <taxon>Sphaerotilaceae</taxon>
        <taxon>Aquincola</taxon>
    </lineage>
</organism>
<evidence type="ECO:0000313" key="1">
    <source>
        <dbReference type="EMBL" id="URI11565.1"/>
    </source>
</evidence>
<dbReference type="GO" id="GO:0032259">
    <property type="term" value="P:methylation"/>
    <property type="evidence" value="ECO:0007669"/>
    <property type="project" value="UniProtKB-KW"/>
</dbReference>
<sequence>MQPDWWSAAGPLAERFPREALTGAVDDWLHHRLDNEPEPLTQARPQYVAHHLARSLAAVALLPELPQRGRLLELGSGLYLMSFLAARLRNLEIEHVQYWGRERGQHRSRLTDARSGRTREIPFREFNAEEDAFPYADGRFDAILNCDTIEHMLCDPVRMLAQCHRVLRPGGVMVVTTPNLLRLDNVVRLLQGHTILDKYVRQSASARHPREYTPDELKQLLEWVGFDVLQAETLDVTRSTVPRSARRLAAAGLWLFDRARRFTGGRPGLRAGRGEQIVMLARRRPGPACQQAPDFLYEAPGLGDALIAALYAEGETPADPERKAA</sequence>
<dbReference type="SUPFAM" id="SSF53335">
    <property type="entry name" value="S-adenosyl-L-methionine-dependent methyltransferases"/>
    <property type="match status" value="1"/>
</dbReference>
<accession>A0ABY4SHC6</accession>
<dbReference type="CDD" id="cd02440">
    <property type="entry name" value="AdoMet_MTases"/>
    <property type="match status" value="1"/>
</dbReference>
<protein>
    <submittedName>
        <fullName evidence="1">Class I SAM-dependent methyltransferase</fullName>
    </submittedName>
</protein>
<evidence type="ECO:0000313" key="2">
    <source>
        <dbReference type="Proteomes" id="UP001056201"/>
    </source>
</evidence>
<keyword evidence="1" id="KW-0808">Transferase</keyword>
<reference evidence="1" key="1">
    <citation type="submission" date="2022-05" db="EMBL/GenBank/DDBJ databases">
        <title>An RpoN-dependent PEP-CTERM gene is involved in floc formation of an Aquincola tertiaricarbonis strain.</title>
        <authorList>
            <person name="Qiu D."/>
            <person name="Xia M."/>
        </authorList>
    </citation>
    <scope>NUCLEOTIDE SEQUENCE</scope>
    <source>
        <strain evidence="1">RN12</strain>
    </source>
</reference>
<keyword evidence="2" id="KW-1185">Reference proteome</keyword>
<keyword evidence="1" id="KW-0489">Methyltransferase</keyword>
<dbReference type="Proteomes" id="UP001056201">
    <property type="component" value="Chromosome 2"/>
</dbReference>
<dbReference type="GO" id="GO:0008168">
    <property type="term" value="F:methyltransferase activity"/>
    <property type="evidence" value="ECO:0007669"/>
    <property type="project" value="UniProtKB-KW"/>
</dbReference>
<dbReference type="EMBL" id="CP097636">
    <property type="protein sequence ID" value="URI11565.1"/>
    <property type="molecule type" value="Genomic_DNA"/>
</dbReference>